<dbReference type="EMBL" id="KV585538">
    <property type="protein sequence ID" value="OPL32986.1"/>
    <property type="molecule type" value="Genomic_DNA"/>
</dbReference>
<organism evidence="2 3">
    <name type="scientific">Mytilus galloprovincialis</name>
    <name type="common">Mediterranean mussel</name>
    <dbReference type="NCBI Taxonomy" id="29158"/>
    <lineage>
        <taxon>Eukaryota</taxon>
        <taxon>Metazoa</taxon>
        <taxon>Spiralia</taxon>
        <taxon>Lophotrochozoa</taxon>
        <taxon>Mollusca</taxon>
        <taxon>Bivalvia</taxon>
        <taxon>Autobranchia</taxon>
        <taxon>Pteriomorphia</taxon>
        <taxon>Mytilida</taxon>
        <taxon>Mytiloidea</taxon>
        <taxon>Mytilidae</taxon>
        <taxon>Mytilinae</taxon>
        <taxon>Mytilus</taxon>
    </lineage>
</organism>
<keyword evidence="3" id="KW-1185">Reference proteome</keyword>
<dbReference type="Proteomes" id="UP000266721">
    <property type="component" value="Unassembled WGS sequence"/>
</dbReference>
<comment type="caution">
    <text evidence="2">The sequence shown here is derived from an EMBL/GenBank/DDBJ whole genome shotgun (WGS) entry which is preliminary data.</text>
</comment>
<name>A0A3L5TST4_MYTGA</name>
<feature type="non-terminal residue" evidence="2">
    <location>
        <position position="1"/>
    </location>
</feature>
<reference evidence="2 3" key="1">
    <citation type="journal article" date="2016" name="PLoS ONE">
        <title>A First Insight into the Genome of the Filter-Feeder Mussel Mytilus galloprovincialis.</title>
        <authorList>
            <person name="Murgarella M."/>
            <person name="Puiu D."/>
            <person name="Novoa B."/>
            <person name="Figueras A."/>
            <person name="Posada D."/>
            <person name="Canchaya C."/>
        </authorList>
    </citation>
    <scope>NUCLEOTIDE SEQUENCE [LARGE SCALE GENOMIC DNA]</scope>
    <source>
        <tissue evidence="2">Muscle</tissue>
    </source>
</reference>
<evidence type="ECO:0000313" key="3">
    <source>
        <dbReference type="Proteomes" id="UP000266721"/>
    </source>
</evidence>
<evidence type="ECO:0000313" key="2">
    <source>
        <dbReference type="EMBL" id="OPL32986.1"/>
    </source>
</evidence>
<dbReference type="AlphaFoldDB" id="A0A3L5TST4"/>
<proteinExistence type="predicted"/>
<protein>
    <submittedName>
        <fullName evidence="2">Uncharacterized protein</fullName>
    </submittedName>
</protein>
<evidence type="ECO:0000256" key="1">
    <source>
        <dbReference type="SAM" id="MobiDB-lite"/>
    </source>
</evidence>
<gene>
    <name evidence="2" type="ORF">AM593_07731</name>
</gene>
<sequence>LQVALRKGSRVDIRLPSVSSSLKATQDLRKNVAGVGDESPSHTPHTIIDDTGDDDVYIDGAKERCSEG</sequence>
<feature type="region of interest" description="Disordered" evidence="1">
    <location>
        <begin position="32"/>
        <end position="68"/>
    </location>
</feature>
<accession>A0A3L5TST4</accession>